<dbReference type="AlphaFoldDB" id="A0A5B7IZV7"/>
<name>A0A5B7IZV7_PORTR</name>
<evidence type="ECO:0000313" key="2">
    <source>
        <dbReference type="Proteomes" id="UP000324222"/>
    </source>
</evidence>
<comment type="caution">
    <text evidence="1">The sequence shown here is derived from an EMBL/GenBank/DDBJ whole genome shotgun (WGS) entry which is preliminary data.</text>
</comment>
<dbReference type="Proteomes" id="UP000324222">
    <property type="component" value="Unassembled WGS sequence"/>
</dbReference>
<keyword evidence="2" id="KW-1185">Reference proteome</keyword>
<protein>
    <submittedName>
        <fullName evidence="1">Uncharacterized protein</fullName>
    </submittedName>
</protein>
<sequence>MLLFPTVTHDSGTAVADAVTQDIHVTKLYSLEMHKKADKCFSSTGFHLDGGEIKEHNSAVTFVPQGNKGIA</sequence>
<proteinExistence type="predicted"/>
<reference evidence="1 2" key="1">
    <citation type="submission" date="2019-05" db="EMBL/GenBank/DDBJ databases">
        <title>Another draft genome of Portunus trituberculatus and its Hox gene families provides insights of decapod evolution.</title>
        <authorList>
            <person name="Jeong J.-H."/>
            <person name="Song I."/>
            <person name="Kim S."/>
            <person name="Choi T."/>
            <person name="Kim D."/>
            <person name="Ryu S."/>
            <person name="Kim W."/>
        </authorList>
    </citation>
    <scope>NUCLEOTIDE SEQUENCE [LARGE SCALE GENOMIC DNA]</scope>
    <source>
        <tissue evidence="1">Muscle</tissue>
    </source>
</reference>
<gene>
    <name evidence="1" type="ORF">E2C01_082093</name>
</gene>
<accession>A0A5B7IZV7</accession>
<dbReference type="EMBL" id="VSRR010073902">
    <property type="protein sequence ID" value="MPC87236.1"/>
    <property type="molecule type" value="Genomic_DNA"/>
</dbReference>
<evidence type="ECO:0000313" key="1">
    <source>
        <dbReference type="EMBL" id="MPC87236.1"/>
    </source>
</evidence>
<organism evidence="1 2">
    <name type="scientific">Portunus trituberculatus</name>
    <name type="common">Swimming crab</name>
    <name type="synonym">Neptunus trituberculatus</name>
    <dbReference type="NCBI Taxonomy" id="210409"/>
    <lineage>
        <taxon>Eukaryota</taxon>
        <taxon>Metazoa</taxon>
        <taxon>Ecdysozoa</taxon>
        <taxon>Arthropoda</taxon>
        <taxon>Crustacea</taxon>
        <taxon>Multicrustacea</taxon>
        <taxon>Malacostraca</taxon>
        <taxon>Eumalacostraca</taxon>
        <taxon>Eucarida</taxon>
        <taxon>Decapoda</taxon>
        <taxon>Pleocyemata</taxon>
        <taxon>Brachyura</taxon>
        <taxon>Eubrachyura</taxon>
        <taxon>Portunoidea</taxon>
        <taxon>Portunidae</taxon>
        <taxon>Portuninae</taxon>
        <taxon>Portunus</taxon>
    </lineage>
</organism>